<protein>
    <submittedName>
        <fullName evidence="3">YifB family Mg chelatase-like AAA ATPase</fullName>
    </submittedName>
</protein>
<dbReference type="InterPro" id="IPR020568">
    <property type="entry name" value="Ribosomal_Su5_D2-typ_SF"/>
</dbReference>
<evidence type="ECO:0000256" key="1">
    <source>
        <dbReference type="ARBA" id="ARBA00006354"/>
    </source>
</evidence>
<dbReference type="InterPro" id="IPR000523">
    <property type="entry name" value="Mg_chelatse_chII-like_cat_dom"/>
</dbReference>
<dbReference type="PANTHER" id="PTHR32039:SF7">
    <property type="entry name" value="COMPETENCE PROTEIN COMM"/>
    <property type="match status" value="1"/>
</dbReference>
<sequence>MYSIVTTAIVYGLESRCIRVEADVSNGLPVFEMVGFLSSEVKEAKERVRTALHNCGYTLPAKRITINLFPANVKKSGTGFDLPIAVAILAALGEIEKNALEETLIAGEISLSGQVQPVQGVLPIVAMAKEQGIKRCILPYVNLTEAKLIDGVTIWGVKNLLELTAYLKGKTYIEKEPIYIEETEQNSKKEDFSDINGQETVKRACEVAVAGRHNFLMIGPPGSGKTMIAQRIPGILPPMTKEEQLEISKIYSICGMLPQTGTLLQKRPFRSPHHTISINGLAGGGMIPKPGEISLAHKGVLFLDELPEYKKSTLEVMRQPMEDREIVLVRQAGAYRYPADFMLVAAMNPCNCGYYPDRNKCNCREADIRRYLGRISKPLLDRIDICIESPLICYDDLTKRKEKNEPSAQIRERVMAAVSRQQERFRGTGILYNSEIPSKDMETYCHLGEKQKKYMKEMYQKLELSVRGYYKILKVARTIADLDGTEEIEIRHLNEAVCYRILDKKYWE</sequence>
<dbReference type="SUPFAM" id="SSF54211">
    <property type="entry name" value="Ribosomal protein S5 domain 2-like"/>
    <property type="match status" value="1"/>
</dbReference>
<organism evidence="3 4">
    <name type="scientific">Roseburia zhanii</name>
    <dbReference type="NCBI Taxonomy" id="2763064"/>
    <lineage>
        <taxon>Bacteria</taxon>
        <taxon>Bacillati</taxon>
        <taxon>Bacillota</taxon>
        <taxon>Clostridia</taxon>
        <taxon>Lachnospirales</taxon>
        <taxon>Lachnospiraceae</taxon>
        <taxon>Roseburia</taxon>
    </lineage>
</organism>
<dbReference type="AlphaFoldDB" id="A0A923LLX7"/>
<accession>A0A923LLX7</accession>
<dbReference type="SUPFAM" id="SSF52540">
    <property type="entry name" value="P-loop containing nucleoside triphosphate hydrolases"/>
    <property type="match status" value="1"/>
</dbReference>
<evidence type="ECO:0000313" key="3">
    <source>
        <dbReference type="EMBL" id="MBC5713300.1"/>
    </source>
</evidence>
<dbReference type="RefSeq" id="WP_186866268.1">
    <property type="nucleotide sequence ID" value="NZ_JACOPH010000002.1"/>
</dbReference>
<gene>
    <name evidence="3" type="ORF">H8S17_03585</name>
</gene>
<dbReference type="GO" id="GO:0005524">
    <property type="term" value="F:ATP binding"/>
    <property type="evidence" value="ECO:0007669"/>
    <property type="project" value="InterPro"/>
</dbReference>
<dbReference type="InterPro" id="IPR014721">
    <property type="entry name" value="Ribsml_uS5_D2-typ_fold_subgr"/>
</dbReference>
<name>A0A923LLX7_9FIRM</name>
<dbReference type="InterPro" id="IPR025158">
    <property type="entry name" value="Mg_chelat-rel_C"/>
</dbReference>
<evidence type="ECO:0000259" key="2">
    <source>
        <dbReference type="SMART" id="SM00382"/>
    </source>
</evidence>
<comment type="similarity">
    <text evidence="1">Belongs to the Mg-chelatase subunits D/I family. ComM subfamily.</text>
</comment>
<dbReference type="Gene3D" id="3.30.230.10">
    <property type="match status" value="1"/>
</dbReference>
<dbReference type="Gene3D" id="3.40.50.300">
    <property type="entry name" value="P-loop containing nucleotide triphosphate hydrolases"/>
    <property type="match status" value="1"/>
</dbReference>
<dbReference type="NCBIfam" id="TIGR00368">
    <property type="entry name" value="YifB family Mg chelatase-like AAA ATPase"/>
    <property type="match status" value="1"/>
</dbReference>
<evidence type="ECO:0000313" key="4">
    <source>
        <dbReference type="Proteomes" id="UP000606720"/>
    </source>
</evidence>
<reference evidence="3" key="1">
    <citation type="submission" date="2020-08" db="EMBL/GenBank/DDBJ databases">
        <title>Genome public.</title>
        <authorList>
            <person name="Liu C."/>
            <person name="Sun Q."/>
        </authorList>
    </citation>
    <scope>NUCLEOTIDE SEQUENCE</scope>
    <source>
        <strain evidence="3">BX1005</strain>
    </source>
</reference>
<proteinExistence type="inferred from homology"/>
<keyword evidence="4" id="KW-1185">Reference proteome</keyword>
<dbReference type="Pfam" id="PF13541">
    <property type="entry name" value="ChlI"/>
    <property type="match status" value="1"/>
</dbReference>
<dbReference type="InterPro" id="IPR004482">
    <property type="entry name" value="Mg_chelat-rel"/>
</dbReference>
<dbReference type="SMART" id="SM00382">
    <property type="entry name" value="AAA"/>
    <property type="match status" value="1"/>
</dbReference>
<dbReference type="InterPro" id="IPR027417">
    <property type="entry name" value="P-loop_NTPase"/>
</dbReference>
<dbReference type="PANTHER" id="PTHR32039">
    <property type="entry name" value="MAGNESIUM-CHELATASE SUBUNIT CHLI"/>
    <property type="match status" value="1"/>
</dbReference>
<dbReference type="Proteomes" id="UP000606720">
    <property type="component" value="Unassembled WGS sequence"/>
</dbReference>
<dbReference type="Pfam" id="PF01078">
    <property type="entry name" value="Mg_chelatase"/>
    <property type="match status" value="1"/>
</dbReference>
<dbReference type="EMBL" id="JACOPH010000002">
    <property type="protein sequence ID" value="MBC5713300.1"/>
    <property type="molecule type" value="Genomic_DNA"/>
</dbReference>
<dbReference type="Pfam" id="PF13335">
    <property type="entry name" value="Mg_chelatase_C"/>
    <property type="match status" value="1"/>
</dbReference>
<feature type="domain" description="AAA+ ATPase" evidence="2">
    <location>
        <begin position="211"/>
        <end position="393"/>
    </location>
</feature>
<dbReference type="InterPro" id="IPR045006">
    <property type="entry name" value="CHLI-like"/>
</dbReference>
<dbReference type="InterPro" id="IPR003593">
    <property type="entry name" value="AAA+_ATPase"/>
</dbReference>
<comment type="caution">
    <text evidence="3">The sequence shown here is derived from an EMBL/GenBank/DDBJ whole genome shotgun (WGS) entry which is preliminary data.</text>
</comment>